<dbReference type="PANTHER" id="PTHR11102:SF160">
    <property type="entry name" value="ERAD-ASSOCIATED E3 UBIQUITIN-PROTEIN LIGASE COMPONENT HRD3"/>
    <property type="match status" value="1"/>
</dbReference>
<dbReference type="Gene3D" id="1.25.40.10">
    <property type="entry name" value="Tetratricopeptide repeat domain"/>
    <property type="match status" value="3"/>
</dbReference>
<dbReference type="InterPro" id="IPR006597">
    <property type="entry name" value="Sel1-like"/>
</dbReference>
<dbReference type="AlphaFoldDB" id="A0A3P2A0P3"/>
<dbReference type="InterPro" id="IPR050767">
    <property type="entry name" value="Sel1_AlgK"/>
</dbReference>
<reference evidence="1 2" key="1">
    <citation type="submission" date="2018-11" db="EMBL/GenBank/DDBJ databases">
        <title>Genomes From Bacteria Associated with the Canine Oral Cavity: a Test Case for Automated Genome-Based Taxonomic Assignment.</title>
        <authorList>
            <person name="Coil D.A."/>
            <person name="Jospin G."/>
            <person name="Darling A.E."/>
            <person name="Wallis C."/>
            <person name="Davis I.J."/>
            <person name="Harris S."/>
            <person name="Eisen J.A."/>
            <person name="Holcombe L.J."/>
            <person name="O'Flynn C."/>
        </authorList>
    </citation>
    <scope>NUCLEOTIDE SEQUENCE [LARGE SCALE GENOMIC DNA]</scope>
    <source>
        <strain evidence="1 2">COT-280</strain>
    </source>
</reference>
<accession>A0A3P2A0P3</accession>
<dbReference type="PANTHER" id="PTHR11102">
    <property type="entry name" value="SEL-1-LIKE PROTEIN"/>
    <property type="match status" value="1"/>
</dbReference>
<sequence>MSHTPNLPSVVAASNMPATVYESSVHPLVYADNSLVQRGDFVLRLVEQAGRIVDAGVARVWDTLYYDNGLPIGTVLVAADAPHNYLPDFESFTLTYGDGTVKYYFRNRDTVDEYATRNLLSPLFRAGNYIKHWHADTARITLKPLIHHQPHPQPADFSRKRFFLETVKKQADEGNALCLFVMALYRRAKRRYADAICYFRAAAEHNCAAAWLELGIEYSSGMLLEHNPFKAAQCFLQAAENGDMLGQYYTAVNMIHGSNGIAQNDAQALYWLCRAAENGSAAACLEAGIYYLNGSFHHLHPKNSPYRLNPITAPRYEAAAAMFAKAAFSEWEGAAVAKFHLAECYRLGRGVRHNDNDAQELYRAAAEDGDWNDEAVQAAAYRCGNVAVLETAAENGQPYAAYLIGKMYWHGERTDRDRNLGRRYLRQALESPHECSAQAGELLHEKDAH</sequence>
<gene>
    <name evidence="1" type="ORF">EII21_10345</name>
</gene>
<dbReference type="Proteomes" id="UP000269923">
    <property type="component" value="Unassembled WGS sequence"/>
</dbReference>
<dbReference type="Pfam" id="PF08238">
    <property type="entry name" value="Sel1"/>
    <property type="match status" value="4"/>
</dbReference>
<evidence type="ECO:0000313" key="1">
    <source>
        <dbReference type="EMBL" id="RRD88974.1"/>
    </source>
</evidence>
<keyword evidence="2" id="KW-1185">Reference proteome</keyword>
<dbReference type="SMART" id="SM00671">
    <property type="entry name" value="SEL1"/>
    <property type="match status" value="5"/>
</dbReference>
<dbReference type="InterPro" id="IPR011990">
    <property type="entry name" value="TPR-like_helical_dom_sf"/>
</dbReference>
<dbReference type="RefSeq" id="WP_124796207.1">
    <property type="nucleotide sequence ID" value="NZ_RQYC01000026.1"/>
</dbReference>
<dbReference type="OrthoDB" id="8610392at2"/>
<organism evidence="1 2">
    <name type="scientific">Conchiformibius steedae</name>
    <dbReference type="NCBI Taxonomy" id="153493"/>
    <lineage>
        <taxon>Bacteria</taxon>
        <taxon>Pseudomonadati</taxon>
        <taxon>Pseudomonadota</taxon>
        <taxon>Betaproteobacteria</taxon>
        <taxon>Neisseriales</taxon>
        <taxon>Neisseriaceae</taxon>
        <taxon>Conchiformibius</taxon>
    </lineage>
</organism>
<dbReference type="STRING" id="1121352.GCA_000620925_01156"/>
<name>A0A3P2A0P3_9NEIS</name>
<proteinExistence type="predicted"/>
<comment type="caution">
    <text evidence="1">The sequence shown here is derived from an EMBL/GenBank/DDBJ whole genome shotgun (WGS) entry which is preliminary data.</text>
</comment>
<protein>
    <submittedName>
        <fullName evidence="1">Sel1 repeat family protein</fullName>
    </submittedName>
</protein>
<dbReference type="EMBL" id="RQYC01000026">
    <property type="protein sequence ID" value="RRD88974.1"/>
    <property type="molecule type" value="Genomic_DNA"/>
</dbReference>
<dbReference type="SUPFAM" id="SSF81901">
    <property type="entry name" value="HCP-like"/>
    <property type="match status" value="1"/>
</dbReference>
<evidence type="ECO:0000313" key="2">
    <source>
        <dbReference type="Proteomes" id="UP000269923"/>
    </source>
</evidence>